<evidence type="ECO:0000256" key="2">
    <source>
        <dbReference type="ARBA" id="ARBA00022679"/>
    </source>
</evidence>
<accession>A0A174YZM3</accession>
<name>A0A174YZM3_9FIRM</name>
<dbReference type="PROSITE" id="PS00108">
    <property type="entry name" value="PROTEIN_KINASE_ST"/>
    <property type="match status" value="1"/>
</dbReference>
<dbReference type="GO" id="GO:0004674">
    <property type="term" value="F:protein serine/threonine kinase activity"/>
    <property type="evidence" value="ECO:0007669"/>
    <property type="project" value="UniProtKB-EC"/>
</dbReference>
<dbReference type="EC" id="2.7.11.1" evidence="1"/>
<dbReference type="Proteomes" id="UP000095621">
    <property type="component" value="Unassembled WGS sequence"/>
</dbReference>
<evidence type="ECO:0000256" key="3">
    <source>
        <dbReference type="ARBA" id="ARBA00022741"/>
    </source>
</evidence>
<organism evidence="7 8">
    <name type="scientific">Lachnospira eligens</name>
    <dbReference type="NCBI Taxonomy" id="39485"/>
    <lineage>
        <taxon>Bacteria</taxon>
        <taxon>Bacillati</taxon>
        <taxon>Bacillota</taxon>
        <taxon>Clostridia</taxon>
        <taxon>Lachnospirales</taxon>
        <taxon>Lachnospiraceae</taxon>
        <taxon>Lachnospira</taxon>
    </lineage>
</organism>
<evidence type="ECO:0000313" key="8">
    <source>
        <dbReference type="Proteomes" id="UP000095621"/>
    </source>
</evidence>
<dbReference type="PANTHER" id="PTHR43671">
    <property type="entry name" value="SERINE/THREONINE-PROTEIN KINASE NEK"/>
    <property type="match status" value="1"/>
</dbReference>
<evidence type="ECO:0000259" key="6">
    <source>
        <dbReference type="PROSITE" id="PS50011"/>
    </source>
</evidence>
<dbReference type="SUPFAM" id="SSF56112">
    <property type="entry name" value="Protein kinase-like (PK-like)"/>
    <property type="match status" value="1"/>
</dbReference>
<dbReference type="RefSeq" id="WP_055216447.1">
    <property type="nucleotide sequence ID" value="NZ_CZBU01000006.1"/>
</dbReference>
<dbReference type="GO" id="GO:0005524">
    <property type="term" value="F:ATP binding"/>
    <property type="evidence" value="ECO:0007669"/>
    <property type="project" value="UniProtKB-KW"/>
</dbReference>
<keyword evidence="2 7" id="KW-0808">Transferase</keyword>
<evidence type="ECO:0000256" key="1">
    <source>
        <dbReference type="ARBA" id="ARBA00012513"/>
    </source>
</evidence>
<dbReference type="OrthoDB" id="9788659at2"/>
<reference evidence="7 8" key="1">
    <citation type="submission" date="2015-09" db="EMBL/GenBank/DDBJ databases">
        <authorList>
            <consortium name="Pathogen Informatics"/>
        </authorList>
    </citation>
    <scope>NUCLEOTIDE SEQUENCE [LARGE SCALE GENOMIC DNA]</scope>
    <source>
        <strain evidence="7 8">2789STDY5834875</strain>
    </source>
</reference>
<dbReference type="PANTHER" id="PTHR43671:SF13">
    <property type="entry name" value="SERINE_THREONINE-PROTEIN KINASE NEK2"/>
    <property type="match status" value="1"/>
</dbReference>
<evidence type="ECO:0000313" key="7">
    <source>
        <dbReference type="EMBL" id="CUQ79047.1"/>
    </source>
</evidence>
<dbReference type="InterPro" id="IPR011009">
    <property type="entry name" value="Kinase-like_dom_sf"/>
</dbReference>
<gene>
    <name evidence="7" type="primary">prkC_2</name>
    <name evidence="7" type="ORF">ERS852490_02702</name>
</gene>
<keyword evidence="4 7" id="KW-0418">Kinase</keyword>
<keyword evidence="3" id="KW-0547">Nucleotide-binding</keyword>
<sequence>MYNEFYDRYEIIRELSCSRHSKVYLVRHRILDVYRVAKIFSGNQYDADRLLKEAHLIKNLKHPHIPVIYDIEQNIGEDNSSICIIEEYIDGKSLRQYVNDETGAGGNLSVHEICRIGVELCCILEYLHGFNGNGILHMDIKPDNIMLDINGKVKLIDFDNAVAGNAGVSVDSGSPLYAAPEQYSGEYAVTQSDVYSVGMVILFMVSHGHVKTDKGHNLAGIPRRYSRLYHVIEKSIHHQWGLRYSSVTLLKNELQGIMRRSGGTIEKHSYIVQVAGDKAGIGTTHTVMCMAHFFKKNGISCVVVDRSGNRRVLPPFLKNGLMEDGSYIYKGIRIIPDYNGAISVSVQKTDIILVDSGHSMRELENDKDIMDIAVENYAYIEVCVTGKHICEENKRLRKLKEDRVYMLNLVSATQFYELTDMLKGKKCYREPCIYDWCEDNPIFDETMNDFLQDNLSELWEDCRPDRLKECIGRLYEKISSIRYFKGVKKKKSR</sequence>
<dbReference type="Pfam" id="PF00069">
    <property type="entry name" value="Pkinase"/>
    <property type="match status" value="1"/>
</dbReference>
<evidence type="ECO:0000256" key="5">
    <source>
        <dbReference type="ARBA" id="ARBA00022840"/>
    </source>
</evidence>
<dbReference type="Gene3D" id="1.10.510.10">
    <property type="entry name" value="Transferase(Phosphotransferase) domain 1"/>
    <property type="match status" value="1"/>
</dbReference>
<dbReference type="CDD" id="cd14014">
    <property type="entry name" value="STKc_PknB_like"/>
    <property type="match status" value="1"/>
</dbReference>
<dbReference type="EMBL" id="CZBU01000006">
    <property type="protein sequence ID" value="CUQ79047.1"/>
    <property type="molecule type" value="Genomic_DNA"/>
</dbReference>
<evidence type="ECO:0000256" key="4">
    <source>
        <dbReference type="ARBA" id="ARBA00022777"/>
    </source>
</evidence>
<dbReference type="AlphaFoldDB" id="A0A174YZM3"/>
<feature type="domain" description="Protein kinase" evidence="6">
    <location>
        <begin position="9"/>
        <end position="271"/>
    </location>
</feature>
<dbReference type="InterPro" id="IPR000719">
    <property type="entry name" value="Prot_kinase_dom"/>
</dbReference>
<proteinExistence type="predicted"/>
<keyword evidence="5" id="KW-0067">ATP-binding</keyword>
<protein>
    <recommendedName>
        <fullName evidence="1">non-specific serine/threonine protein kinase</fullName>
        <ecNumber evidence="1">2.7.11.1</ecNumber>
    </recommendedName>
</protein>
<dbReference type="InterPro" id="IPR008271">
    <property type="entry name" value="Ser/Thr_kinase_AS"/>
</dbReference>
<dbReference type="InterPro" id="IPR050660">
    <property type="entry name" value="NEK_Ser/Thr_kinase"/>
</dbReference>
<dbReference type="SMART" id="SM00220">
    <property type="entry name" value="S_TKc"/>
    <property type="match status" value="1"/>
</dbReference>
<dbReference type="PROSITE" id="PS50011">
    <property type="entry name" value="PROTEIN_KINASE_DOM"/>
    <property type="match status" value="1"/>
</dbReference>